<dbReference type="InterPro" id="IPR014710">
    <property type="entry name" value="RmlC-like_jellyroll"/>
</dbReference>
<evidence type="ECO:0000256" key="2">
    <source>
        <dbReference type="ARBA" id="ARBA00004666"/>
    </source>
</evidence>
<dbReference type="PANTHER" id="PTHR10309:SF0">
    <property type="entry name" value="MANNOSE-6-PHOSPHATE ISOMERASE"/>
    <property type="match status" value="1"/>
</dbReference>
<dbReference type="EMBL" id="CAJZBQ010000056">
    <property type="protein sequence ID" value="CAG9333425.1"/>
    <property type="molecule type" value="Genomic_DNA"/>
</dbReference>
<dbReference type="GO" id="GO:0009298">
    <property type="term" value="P:GDP-mannose biosynthetic process"/>
    <property type="evidence" value="ECO:0007669"/>
    <property type="project" value="InterPro"/>
</dbReference>
<evidence type="ECO:0000256" key="7">
    <source>
        <dbReference type="ARBA" id="ARBA00023235"/>
    </source>
</evidence>
<comment type="caution">
    <text evidence="11">The sequence shown here is derived from an EMBL/GenBank/DDBJ whole genome shotgun (WGS) entry which is preliminary data.</text>
</comment>
<dbReference type="InterPro" id="IPR011051">
    <property type="entry name" value="RmlC_Cupin_sf"/>
</dbReference>
<name>A0AAU9K0K9_9CILI</name>
<feature type="binding site" evidence="9">
    <location>
        <position position="217"/>
    </location>
    <ligand>
        <name>Zn(2+)</name>
        <dbReference type="ChEBI" id="CHEBI:29105"/>
    </ligand>
</feature>
<evidence type="ECO:0000256" key="6">
    <source>
        <dbReference type="ARBA" id="ARBA00022833"/>
    </source>
</evidence>
<proteinExistence type="inferred from homology"/>
<comment type="catalytic activity">
    <reaction evidence="1">
        <text>D-mannose 6-phosphate = D-fructose 6-phosphate</text>
        <dbReference type="Rhea" id="RHEA:12356"/>
        <dbReference type="ChEBI" id="CHEBI:58735"/>
        <dbReference type="ChEBI" id="CHEBI:61527"/>
        <dbReference type="EC" id="5.3.1.8"/>
    </reaction>
</comment>
<gene>
    <name evidence="11" type="ORF">BSTOLATCC_MIC58238</name>
</gene>
<comment type="pathway">
    <text evidence="2">Nucleotide-sugar biosynthesis; GDP-alpha-D-mannose biosynthesis; alpha-D-mannose 1-phosphate from D-fructose 6-phosphate: step 1/2.</text>
</comment>
<evidence type="ECO:0000256" key="8">
    <source>
        <dbReference type="PIRSR" id="PIRSR001480-1"/>
    </source>
</evidence>
<evidence type="ECO:0000256" key="1">
    <source>
        <dbReference type="ARBA" id="ARBA00000757"/>
    </source>
</evidence>
<feature type="domain" description="Phosphomannose isomerase type I catalytic" evidence="10">
    <location>
        <begin position="55"/>
        <end position="120"/>
    </location>
</feature>
<dbReference type="GO" id="GO:0008270">
    <property type="term" value="F:zinc ion binding"/>
    <property type="evidence" value="ECO:0007669"/>
    <property type="project" value="InterPro"/>
</dbReference>
<dbReference type="CDD" id="cd07011">
    <property type="entry name" value="cupin_PMI_type_I_N"/>
    <property type="match status" value="1"/>
</dbReference>
<dbReference type="Gene3D" id="2.60.120.10">
    <property type="entry name" value="Jelly Rolls"/>
    <property type="match status" value="2"/>
</dbReference>
<dbReference type="EC" id="5.3.1.8" evidence="4"/>
<keyword evidence="6 9" id="KW-0862">Zinc</keyword>
<dbReference type="PIRSF" id="PIRSF001480">
    <property type="entry name" value="Mannose-6-phosphate_isomerase"/>
    <property type="match status" value="1"/>
</dbReference>
<accession>A0AAU9K0K9</accession>
<dbReference type="Gene3D" id="1.10.441.10">
    <property type="entry name" value="Phosphomannose Isomerase, domain 2"/>
    <property type="match status" value="1"/>
</dbReference>
<evidence type="ECO:0000256" key="9">
    <source>
        <dbReference type="PIRSR" id="PIRSR001480-2"/>
    </source>
</evidence>
<comment type="cofactor">
    <cofactor evidence="9">
        <name>Zn(2+)</name>
        <dbReference type="ChEBI" id="CHEBI:29105"/>
    </cofactor>
    <text evidence="9">Binds 1 zinc ion per subunit.</text>
</comment>
<keyword evidence="5 9" id="KW-0479">Metal-binding</keyword>
<evidence type="ECO:0000313" key="12">
    <source>
        <dbReference type="Proteomes" id="UP001162131"/>
    </source>
</evidence>
<sequence>MIRVNGGIQNYLWGKKGSSSMITIFSNEIIEDRPYAEYWLGTHSDLPTLYNGNSIKDITGELKYLFKLLTVNWPLSIQLHPNKSQGEELHLQNPKLYPDDNHKPEMCIAISSMKLFYGFRSPEEVSDMLNQTPELNDLIRNINDLPSQLQKLYENEEVTKEHVNAYIERIHTNNIHNIYEEINEYFPGDTGIFVGMFMNYIELNPGEAVLIHPCDPHAYIWGDLIEAQATSNNVIRAGLTPKHKDVQALLRIANYENRTRPPIIRGHERETGVKEYITEYPEFKVIEYVKTEPFVIDVTDHMLGMVLEGSGVYGGEEIKAGNSYLLSSSVEIIPTPKIRLYLCGHNQH</sequence>
<keyword evidence="12" id="KW-1185">Reference proteome</keyword>
<feature type="binding site" evidence="9">
    <location>
        <position position="105"/>
    </location>
    <ligand>
        <name>Zn(2+)</name>
        <dbReference type="ChEBI" id="CHEBI:29105"/>
    </ligand>
</feature>
<dbReference type="GO" id="GO:0005829">
    <property type="term" value="C:cytosol"/>
    <property type="evidence" value="ECO:0007669"/>
    <property type="project" value="TreeGrafter"/>
</dbReference>
<dbReference type="InterPro" id="IPR018050">
    <property type="entry name" value="Pmannose_isomerase-type1_CS"/>
</dbReference>
<dbReference type="PRINTS" id="PR00714">
    <property type="entry name" value="MAN6PISMRASE"/>
</dbReference>
<reference evidence="11" key="1">
    <citation type="submission" date="2021-09" db="EMBL/GenBank/DDBJ databases">
        <authorList>
            <consortium name="AG Swart"/>
            <person name="Singh M."/>
            <person name="Singh A."/>
            <person name="Seah K."/>
            <person name="Emmerich C."/>
        </authorList>
    </citation>
    <scope>NUCLEOTIDE SEQUENCE</scope>
    <source>
        <strain evidence="11">ATCC30299</strain>
    </source>
</reference>
<evidence type="ECO:0000256" key="4">
    <source>
        <dbReference type="ARBA" id="ARBA00011956"/>
    </source>
</evidence>
<dbReference type="Proteomes" id="UP001162131">
    <property type="component" value="Unassembled WGS sequence"/>
</dbReference>
<feature type="active site" evidence="8">
    <location>
        <position position="236"/>
    </location>
</feature>
<keyword evidence="7" id="KW-0413">Isomerase</keyword>
<protein>
    <recommendedName>
        <fullName evidence="4">mannose-6-phosphate isomerase</fullName>
        <ecNumber evidence="4">5.3.1.8</ecNumber>
    </recommendedName>
</protein>
<feature type="binding site" evidence="9">
    <location>
        <position position="78"/>
    </location>
    <ligand>
        <name>Zn(2+)</name>
        <dbReference type="ChEBI" id="CHEBI:29105"/>
    </ligand>
</feature>
<comment type="similarity">
    <text evidence="3">Belongs to the mannose-6-phosphate isomerase type 1 family.</text>
</comment>
<dbReference type="GO" id="GO:0005975">
    <property type="term" value="P:carbohydrate metabolic process"/>
    <property type="evidence" value="ECO:0007669"/>
    <property type="project" value="InterPro"/>
</dbReference>
<dbReference type="PANTHER" id="PTHR10309">
    <property type="entry name" value="MANNOSE-6-PHOSPHATE ISOMERASE"/>
    <property type="match status" value="1"/>
</dbReference>
<feature type="binding site" evidence="9">
    <location>
        <position position="80"/>
    </location>
    <ligand>
        <name>Zn(2+)</name>
        <dbReference type="ChEBI" id="CHEBI:29105"/>
    </ligand>
</feature>
<dbReference type="InterPro" id="IPR016305">
    <property type="entry name" value="Mannose-6-P_Isomerase"/>
</dbReference>
<evidence type="ECO:0000256" key="5">
    <source>
        <dbReference type="ARBA" id="ARBA00022723"/>
    </source>
</evidence>
<evidence type="ECO:0000313" key="11">
    <source>
        <dbReference type="EMBL" id="CAG9333425.1"/>
    </source>
</evidence>
<dbReference type="GO" id="GO:0004476">
    <property type="term" value="F:mannose-6-phosphate isomerase activity"/>
    <property type="evidence" value="ECO:0007669"/>
    <property type="project" value="UniProtKB-EC"/>
</dbReference>
<organism evidence="11 12">
    <name type="scientific">Blepharisma stoltei</name>
    <dbReference type="NCBI Taxonomy" id="1481888"/>
    <lineage>
        <taxon>Eukaryota</taxon>
        <taxon>Sar</taxon>
        <taxon>Alveolata</taxon>
        <taxon>Ciliophora</taxon>
        <taxon>Postciliodesmatophora</taxon>
        <taxon>Heterotrichea</taxon>
        <taxon>Heterotrichida</taxon>
        <taxon>Blepharismidae</taxon>
        <taxon>Blepharisma</taxon>
    </lineage>
</organism>
<dbReference type="InterPro" id="IPR046457">
    <property type="entry name" value="PMI_typeI_cat"/>
</dbReference>
<dbReference type="NCBIfam" id="TIGR00218">
    <property type="entry name" value="manA"/>
    <property type="match status" value="1"/>
</dbReference>
<dbReference type="PROSITE" id="PS00965">
    <property type="entry name" value="PMI_I_1"/>
    <property type="match status" value="1"/>
</dbReference>
<evidence type="ECO:0000259" key="10">
    <source>
        <dbReference type="Pfam" id="PF20511"/>
    </source>
</evidence>
<dbReference type="Pfam" id="PF20511">
    <property type="entry name" value="PMI_typeI_cat"/>
    <property type="match status" value="1"/>
</dbReference>
<dbReference type="AlphaFoldDB" id="A0AAU9K0K9"/>
<dbReference type="InterPro" id="IPR001250">
    <property type="entry name" value="Man6P_Isoase-1"/>
</dbReference>
<dbReference type="SUPFAM" id="SSF51182">
    <property type="entry name" value="RmlC-like cupins"/>
    <property type="match status" value="1"/>
</dbReference>
<evidence type="ECO:0000256" key="3">
    <source>
        <dbReference type="ARBA" id="ARBA00010772"/>
    </source>
</evidence>